<evidence type="ECO:0000256" key="1">
    <source>
        <dbReference type="SAM" id="Phobius"/>
    </source>
</evidence>
<feature type="transmembrane region" description="Helical" evidence="1">
    <location>
        <begin position="235"/>
        <end position="256"/>
    </location>
</feature>
<protein>
    <recommendedName>
        <fullName evidence="6">SEA domain-containing protein</fullName>
    </recommendedName>
</protein>
<dbReference type="Proteomes" id="UP000053097">
    <property type="component" value="Unassembled WGS sequence"/>
</dbReference>
<feature type="signal peptide" evidence="2">
    <location>
        <begin position="1"/>
        <end position="28"/>
    </location>
</feature>
<gene>
    <name evidence="4" type="ORF">DMN91_008158</name>
    <name evidence="3" type="ORF">X777_15890</name>
</gene>
<proteinExistence type="predicted"/>
<reference evidence="3 5" key="1">
    <citation type="journal article" date="2014" name="Curr. Biol.">
        <title>The genome of the clonal raider ant Cerapachys biroi.</title>
        <authorList>
            <person name="Oxley P.R."/>
            <person name="Ji L."/>
            <person name="Fetter-Pruneda I."/>
            <person name="McKenzie S.K."/>
            <person name="Li C."/>
            <person name="Hu H."/>
            <person name="Zhang G."/>
            <person name="Kronauer D.J."/>
        </authorList>
    </citation>
    <scope>NUCLEOTIDE SEQUENCE [LARGE SCALE GENOMIC DNA]</scope>
</reference>
<dbReference type="OMA" id="LKTFMSE"/>
<dbReference type="EMBL" id="QOIP01000008">
    <property type="protein sequence ID" value="RLU19601.1"/>
    <property type="molecule type" value="Genomic_DNA"/>
</dbReference>
<accession>A0A026WTA8</accession>
<dbReference type="EMBL" id="KK107109">
    <property type="protein sequence ID" value="EZA59247.1"/>
    <property type="molecule type" value="Genomic_DNA"/>
</dbReference>
<organism evidence="3 5">
    <name type="scientific">Ooceraea biroi</name>
    <name type="common">Clonal raider ant</name>
    <name type="synonym">Cerapachys biroi</name>
    <dbReference type="NCBI Taxonomy" id="2015173"/>
    <lineage>
        <taxon>Eukaryota</taxon>
        <taxon>Metazoa</taxon>
        <taxon>Ecdysozoa</taxon>
        <taxon>Arthropoda</taxon>
        <taxon>Hexapoda</taxon>
        <taxon>Insecta</taxon>
        <taxon>Pterygota</taxon>
        <taxon>Neoptera</taxon>
        <taxon>Endopterygota</taxon>
        <taxon>Hymenoptera</taxon>
        <taxon>Apocrita</taxon>
        <taxon>Aculeata</taxon>
        <taxon>Formicoidea</taxon>
        <taxon>Formicidae</taxon>
        <taxon>Dorylinae</taxon>
        <taxon>Ooceraea</taxon>
    </lineage>
</organism>
<reference evidence="4" key="3">
    <citation type="submission" date="2018-07" db="EMBL/GenBank/DDBJ databases">
        <authorList>
            <person name="Mckenzie S.K."/>
            <person name="Kronauer D.J.C."/>
        </authorList>
    </citation>
    <scope>NUCLEOTIDE SEQUENCE</scope>
    <source>
        <strain evidence="4">Clonal line C1</strain>
    </source>
</reference>
<evidence type="ECO:0000313" key="5">
    <source>
        <dbReference type="Proteomes" id="UP000053097"/>
    </source>
</evidence>
<keyword evidence="2" id="KW-0732">Signal</keyword>
<evidence type="ECO:0008006" key="6">
    <source>
        <dbReference type="Google" id="ProtNLM"/>
    </source>
</evidence>
<keyword evidence="1" id="KW-1133">Transmembrane helix</keyword>
<evidence type="ECO:0000256" key="2">
    <source>
        <dbReference type="SAM" id="SignalP"/>
    </source>
</evidence>
<dbReference type="AlphaFoldDB" id="A0A026WTA8"/>
<sequence>MNLMQMSKPLQLAALISLIFVNARLSVAETSGEYLQKVMIELQELNVPSSAATRDRLSMNLNYQLANYQNDHSQDNTYRKLGGFFNSGQNTEHQDAQKQIASVPVADKTHPLANAVQYYAIGNPATTVSYPKVKQPEPLSVTRTELAALYKKALEKGSTISLASLTQALNAAGDAPSQVGHLQSPVKHPMYNYYFFPLKSFASELQRDHHQTALVPVFAATETSQSTQKQMMNPLFVAIGTFISMALLFMMGVLFLPKLPHFDLFNARVADNDDFLRLTTLVTNAIDRHSRWRNFKGS</sequence>
<evidence type="ECO:0000313" key="3">
    <source>
        <dbReference type="EMBL" id="EZA59247.1"/>
    </source>
</evidence>
<keyword evidence="1" id="KW-0472">Membrane</keyword>
<evidence type="ECO:0000313" key="4">
    <source>
        <dbReference type="EMBL" id="RLU19601.1"/>
    </source>
</evidence>
<feature type="chain" id="PRO_5036288946" description="SEA domain-containing protein" evidence="2">
    <location>
        <begin position="29"/>
        <end position="298"/>
    </location>
</feature>
<dbReference type="Proteomes" id="UP000279307">
    <property type="component" value="Chromosome 8"/>
</dbReference>
<keyword evidence="5" id="KW-1185">Reference proteome</keyword>
<reference evidence="4" key="2">
    <citation type="journal article" date="2018" name="Genome Res.">
        <title>The genomic architecture and molecular evolution of ant odorant receptors.</title>
        <authorList>
            <person name="McKenzie S.K."/>
            <person name="Kronauer D.J.C."/>
        </authorList>
    </citation>
    <scope>NUCLEOTIDE SEQUENCE [LARGE SCALE GENOMIC DNA]</scope>
    <source>
        <strain evidence="4">Clonal line C1</strain>
    </source>
</reference>
<keyword evidence="1" id="KW-0812">Transmembrane</keyword>
<name>A0A026WTA8_OOCBI</name>
<dbReference type="OrthoDB" id="6380108at2759"/>